<dbReference type="InterPro" id="IPR043128">
    <property type="entry name" value="Rev_trsase/Diguanyl_cyclase"/>
</dbReference>
<reference evidence="6 8" key="1">
    <citation type="submission" date="2017-09" db="EMBL/GenBank/DDBJ databases">
        <title>Genomics of the genus Arcobacter.</title>
        <authorList>
            <person name="Perez-Cataluna A."/>
            <person name="Figueras M.J."/>
            <person name="Salas-Masso N."/>
        </authorList>
    </citation>
    <scope>NUCLEOTIDE SEQUENCE [LARGE SCALE GENOMIC DNA]</scope>
    <source>
        <strain evidence="6 8">CECT 7837</strain>
    </source>
</reference>
<keyword evidence="7" id="KW-1185">Reference proteome</keyword>
<evidence type="ECO:0000256" key="1">
    <source>
        <dbReference type="ARBA" id="ARBA00010945"/>
    </source>
</evidence>
<dbReference type="PANTHER" id="PTHR11076">
    <property type="entry name" value="DNA REPAIR POLYMERASE UMUC / TRANSFERASE FAMILY MEMBER"/>
    <property type="match status" value="1"/>
</dbReference>
<dbReference type="InterPro" id="IPR050116">
    <property type="entry name" value="DNA_polymerase-Y"/>
</dbReference>
<name>A0A347U9I8_9BACT</name>
<dbReference type="GO" id="GO:0003887">
    <property type="term" value="F:DNA-directed DNA polymerase activity"/>
    <property type="evidence" value="ECO:0007669"/>
    <property type="project" value="UniProtKB-KW"/>
</dbReference>
<sequence>MFLHLDIDCFFVSAHRTIDDSLFHIPVAVGGRSNINIFSSKKEIRKISSNSGAFVSTILTNEGHKSFKEYFVDENGKIRGIITTASYEARAFGVKTAMSVNEALTLCPKLKMLPPNYPLYHDLSTKLKELLIKEIPLVEQFSIDEFFGDVTGYINENEIVEFAYRLKKKIYEELKLPISIGIANTKYLSKLITEYAKPDGIKYVSVDNIANFIRDIPVGEFPGIGKGFQEKLKGYGIRTLGDIRKNQKLFYSWKKPGIDLYNRVCGIRDNKLTIEREKKSIGIGRTFDVIFDRDELKRRVMILCRYLCFLVKKEGVNPLTYAIKIRYEYKIKSKNYINVNRIFNEMDFKNQMVNLFEKTDNHKTHGVIQLYITVFNFAKQNDYTYNLFEYEKDLKKQSLTNQMQKLRTKYGVDIVKSAYEIRD</sequence>
<dbReference type="GO" id="GO:0003684">
    <property type="term" value="F:damaged DNA binding"/>
    <property type="evidence" value="ECO:0007669"/>
    <property type="project" value="InterPro"/>
</dbReference>
<proteinExistence type="inferred from homology"/>
<organism evidence="6 8">
    <name type="scientific">Arcobacter ellisii</name>
    <dbReference type="NCBI Taxonomy" id="913109"/>
    <lineage>
        <taxon>Bacteria</taxon>
        <taxon>Pseudomonadati</taxon>
        <taxon>Campylobacterota</taxon>
        <taxon>Epsilonproteobacteria</taxon>
        <taxon>Campylobacterales</taxon>
        <taxon>Arcobacteraceae</taxon>
        <taxon>Arcobacter</taxon>
    </lineage>
</organism>
<dbReference type="Gene3D" id="3.30.70.270">
    <property type="match status" value="1"/>
</dbReference>
<evidence type="ECO:0000256" key="3">
    <source>
        <dbReference type="ARBA" id="ARBA00022932"/>
    </source>
</evidence>
<reference evidence="5 7" key="2">
    <citation type="submission" date="2018-08" db="EMBL/GenBank/DDBJ databases">
        <title>Complete genome of the Arcobacter ellisii type strain LMG 26155.</title>
        <authorList>
            <person name="Miller W.G."/>
            <person name="Yee E."/>
            <person name="Bono J.L."/>
        </authorList>
    </citation>
    <scope>NUCLEOTIDE SEQUENCE [LARGE SCALE GENOMIC DNA]</scope>
    <source>
        <strain evidence="5 7">LMG 26155</strain>
    </source>
</reference>
<dbReference type="GO" id="GO:0042276">
    <property type="term" value="P:error-prone translesion synthesis"/>
    <property type="evidence" value="ECO:0007669"/>
    <property type="project" value="TreeGrafter"/>
</dbReference>
<protein>
    <submittedName>
        <fullName evidence="6">DNA polymerase IV</fullName>
        <ecNumber evidence="5">2.7.7.7</ecNumber>
    </submittedName>
</protein>
<dbReference type="EMBL" id="CP032097">
    <property type="protein sequence ID" value="AXX95516.1"/>
    <property type="molecule type" value="Genomic_DNA"/>
</dbReference>
<dbReference type="Pfam" id="PF11798">
    <property type="entry name" value="IMS_HHH"/>
    <property type="match status" value="1"/>
</dbReference>
<dbReference type="SUPFAM" id="SSF56672">
    <property type="entry name" value="DNA/RNA polymerases"/>
    <property type="match status" value="1"/>
</dbReference>
<evidence type="ECO:0000259" key="4">
    <source>
        <dbReference type="PROSITE" id="PS50173"/>
    </source>
</evidence>
<dbReference type="Proteomes" id="UP000262582">
    <property type="component" value="Chromosome"/>
</dbReference>
<keyword evidence="5" id="KW-0548">Nucleotidyltransferase</keyword>
<dbReference type="Gene3D" id="3.40.1170.60">
    <property type="match status" value="1"/>
</dbReference>
<dbReference type="InterPro" id="IPR043502">
    <property type="entry name" value="DNA/RNA_pol_sf"/>
</dbReference>
<dbReference type="InterPro" id="IPR024728">
    <property type="entry name" value="PolY_HhH_motif"/>
</dbReference>
<dbReference type="InterPro" id="IPR022880">
    <property type="entry name" value="DNApol_IV"/>
</dbReference>
<evidence type="ECO:0000256" key="2">
    <source>
        <dbReference type="ARBA" id="ARBA00022457"/>
    </source>
</evidence>
<dbReference type="InterPro" id="IPR001126">
    <property type="entry name" value="UmuC"/>
</dbReference>
<keyword evidence="3" id="KW-0239">DNA-directed DNA polymerase</keyword>
<evidence type="ECO:0000313" key="8">
    <source>
        <dbReference type="Proteomes" id="UP000290588"/>
    </source>
</evidence>
<dbReference type="Pfam" id="PF00817">
    <property type="entry name" value="IMS"/>
    <property type="match status" value="1"/>
</dbReference>
<dbReference type="GO" id="GO:0005829">
    <property type="term" value="C:cytosol"/>
    <property type="evidence" value="ECO:0007669"/>
    <property type="project" value="TreeGrafter"/>
</dbReference>
<evidence type="ECO:0000313" key="5">
    <source>
        <dbReference type="EMBL" id="AXX95516.1"/>
    </source>
</evidence>
<dbReference type="EC" id="2.7.7.7" evidence="5"/>
<evidence type="ECO:0000313" key="6">
    <source>
        <dbReference type="EMBL" id="RXI31608.1"/>
    </source>
</evidence>
<keyword evidence="2" id="KW-0515">Mutator protein</keyword>
<keyword evidence="5" id="KW-0808">Transferase</keyword>
<dbReference type="KEGG" id="aell:AELL_1863"/>
<dbReference type="PANTHER" id="PTHR11076:SF33">
    <property type="entry name" value="DNA POLYMERASE KAPPA"/>
    <property type="match status" value="1"/>
</dbReference>
<dbReference type="Gene3D" id="1.10.150.20">
    <property type="entry name" value="5' to 3' exonuclease, C-terminal subdomain"/>
    <property type="match status" value="1"/>
</dbReference>
<dbReference type="Proteomes" id="UP000290588">
    <property type="component" value="Unassembled WGS sequence"/>
</dbReference>
<comment type="similarity">
    <text evidence="1">Belongs to the DNA polymerase type-Y family.</text>
</comment>
<dbReference type="RefSeq" id="WP_118917692.1">
    <property type="nucleotide sequence ID" value="NZ_CP032097.1"/>
</dbReference>
<evidence type="ECO:0000313" key="7">
    <source>
        <dbReference type="Proteomes" id="UP000262582"/>
    </source>
</evidence>
<dbReference type="InterPro" id="IPR017961">
    <property type="entry name" value="DNA_pol_Y-fam_little_finger"/>
</dbReference>
<dbReference type="OrthoDB" id="9808813at2"/>
<dbReference type="EMBL" id="NXIG01000004">
    <property type="protein sequence ID" value="RXI31608.1"/>
    <property type="molecule type" value="Genomic_DNA"/>
</dbReference>
<feature type="domain" description="UmuC" evidence="4">
    <location>
        <begin position="2"/>
        <end position="225"/>
    </location>
</feature>
<dbReference type="GO" id="GO:0009432">
    <property type="term" value="P:SOS response"/>
    <property type="evidence" value="ECO:0007669"/>
    <property type="project" value="TreeGrafter"/>
</dbReference>
<dbReference type="SUPFAM" id="SSF100879">
    <property type="entry name" value="Lesion bypass DNA polymerase (Y-family), little finger domain"/>
    <property type="match status" value="1"/>
</dbReference>
<dbReference type="AlphaFoldDB" id="A0A347U9I8"/>
<gene>
    <name evidence="5" type="primary">dinP</name>
    <name evidence="5" type="ORF">AELL_1863</name>
    <name evidence="6" type="ORF">CP962_05740</name>
</gene>
<dbReference type="PROSITE" id="PS50173">
    <property type="entry name" value="UMUC"/>
    <property type="match status" value="1"/>
</dbReference>
<accession>A0A347U9I8</accession>
<dbReference type="CDD" id="cd03586">
    <property type="entry name" value="PolY_Pol_IV_kappa"/>
    <property type="match status" value="1"/>
</dbReference>
<dbReference type="Pfam" id="PF11799">
    <property type="entry name" value="IMS_C"/>
    <property type="match status" value="1"/>
</dbReference>
<dbReference type="InterPro" id="IPR036775">
    <property type="entry name" value="DNA_pol_Y-fam_lit_finger_sf"/>
</dbReference>
<dbReference type="GO" id="GO:0006281">
    <property type="term" value="P:DNA repair"/>
    <property type="evidence" value="ECO:0007669"/>
    <property type="project" value="InterPro"/>
</dbReference>